<evidence type="ECO:0000256" key="3">
    <source>
        <dbReference type="ARBA" id="ARBA00022842"/>
    </source>
</evidence>
<evidence type="ECO:0000313" key="6">
    <source>
        <dbReference type="Proteomes" id="UP000008311"/>
    </source>
</evidence>
<accession>B9TG62</accession>
<organism evidence="5 6">
    <name type="scientific">Ricinus communis</name>
    <name type="common">Castor bean</name>
    <dbReference type="NCBI Taxonomy" id="3988"/>
    <lineage>
        <taxon>Eukaryota</taxon>
        <taxon>Viridiplantae</taxon>
        <taxon>Streptophyta</taxon>
        <taxon>Embryophyta</taxon>
        <taxon>Tracheophyta</taxon>
        <taxon>Spermatophyta</taxon>
        <taxon>Magnoliopsida</taxon>
        <taxon>eudicotyledons</taxon>
        <taxon>Gunneridae</taxon>
        <taxon>Pentapetalae</taxon>
        <taxon>rosids</taxon>
        <taxon>fabids</taxon>
        <taxon>Malpighiales</taxon>
        <taxon>Euphorbiaceae</taxon>
        <taxon>Acalyphoideae</taxon>
        <taxon>Acalypheae</taxon>
        <taxon>Ricinus</taxon>
    </lineage>
</organism>
<dbReference type="PANTHER" id="PTHR32308:SF0">
    <property type="entry name" value="HPCH_HPAI ALDOLASE_CITRATE LYASE DOMAIN-CONTAINING PROTEIN"/>
    <property type="match status" value="1"/>
</dbReference>
<dbReference type="EMBL" id="EQ980390">
    <property type="protein sequence ID" value="EEF25150.1"/>
    <property type="molecule type" value="Genomic_DNA"/>
</dbReference>
<evidence type="ECO:0000259" key="4">
    <source>
        <dbReference type="Pfam" id="PF03328"/>
    </source>
</evidence>
<dbReference type="STRING" id="3988.B9TG62"/>
<dbReference type="Proteomes" id="UP000008311">
    <property type="component" value="Unassembled WGS sequence"/>
</dbReference>
<keyword evidence="3" id="KW-0460">Magnesium</keyword>
<sequence length="118" mass="12978">MLPKSYLFVPGDNEKKLAKAQDTGAQALILCLEDAVAEANKSRARHMVAEYLLAQRARRAQLWVRVNGIATAHMLDDLAIVMRGRPDGIFFPKPSGASDFLAVDHFLAAFEVQNGIAR</sequence>
<name>B9TG62_RICCO</name>
<evidence type="ECO:0000256" key="2">
    <source>
        <dbReference type="ARBA" id="ARBA00022723"/>
    </source>
</evidence>
<gene>
    <name evidence="5" type="ORF">RCOM_1922440</name>
</gene>
<dbReference type="InterPro" id="IPR040442">
    <property type="entry name" value="Pyrv_kinase-like_dom_sf"/>
</dbReference>
<keyword evidence="6" id="KW-1185">Reference proteome</keyword>
<dbReference type="InParanoid" id="B9TG62"/>
<proteinExistence type="predicted"/>
<dbReference type="Gene3D" id="3.20.20.60">
    <property type="entry name" value="Phosphoenolpyruvate-binding domains"/>
    <property type="match status" value="1"/>
</dbReference>
<protein>
    <recommendedName>
        <fullName evidence="4">HpcH/HpaI aldolase/citrate lyase domain-containing protein</fullName>
    </recommendedName>
</protein>
<dbReference type="GO" id="GO:0046872">
    <property type="term" value="F:metal ion binding"/>
    <property type="evidence" value="ECO:0007669"/>
    <property type="project" value="UniProtKB-KW"/>
</dbReference>
<dbReference type="eggNOG" id="ENOG502RRJX">
    <property type="taxonomic scope" value="Eukaryota"/>
</dbReference>
<dbReference type="SUPFAM" id="SSF51621">
    <property type="entry name" value="Phosphoenolpyruvate/pyruvate domain"/>
    <property type="match status" value="1"/>
</dbReference>
<dbReference type="InterPro" id="IPR005000">
    <property type="entry name" value="Aldolase/citrate-lyase_domain"/>
</dbReference>
<dbReference type="GO" id="GO:0003824">
    <property type="term" value="F:catalytic activity"/>
    <property type="evidence" value="ECO:0007669"/>
    <property type="project" value="InterPro"/>
</dbReference>
<dbReference type="AlphaFoldDB" id="B9TG62"/>
<keyword evidence="2" id="KW-0479">Metal-binding</keyword>
<feature type="non-terminal residue" evidence="5">
    <location>
        <position position="118"/>
    </location>
</feature>
<evidence type="ECO:0000313" key="5">
    <source>
        <dbReference type="EMBL" id="EEF25150.1"/>
    </source>
</evidence>
<dbReference type="PANTHER" id="PTHR32308">
    <property type="entry name" value="LYASE BETA SUBUNIT, PUTATIVE (AFU_ORTHOLOGUE AFUA_4G13030)-RELATED"/>
    <property type="match status" value="1"/>
</dbReference>
<feature type="domain" description="HpcH/HpaI aldolase/citrate lyase" evidence="4">
    <location>
        <begin position="4"/>
        <end position="113"/>
    </location>
</feature>
<dbReference type="InterPro" id="IPR015813">
    <property type="entry name" value="Pyrv/PenolPyrv_kinase-like_dom"/>
</dbReference>
<dbReference type="Pfam" id="PF03328">
    <property type="entry name" value="HpcH_HpaI"/>
    <property type="match status" value="1"/>
</dbReference>
<comment type="cofactor">
    <cofactor evidence="1">
        <name>Mg(2+)</name>
        <dbReference type="ChEBI" id="CHEBI:18420"/>
    </cofactor>
</comment>
<reference evidence="6" key="1">
    <citation type="journal article" date="2010" name="Nat. Biotechnol.">
        <title>Draft genome sequence of the oilseed species Ricinus communis.</title>
        <authorList>
            <person name="Chan A.P."/>
            <person name="Crabtree J."/>
            <person name="Zhao Q."/>
            <person name="Lorenzi H."/>
            <person name="Orvis J."/>
            <person name="Puiu D."/>
            <person name="Melake-Berhan A."/>
            <person name="Jones K.M."/>
            <person name="Redman J."/>
            <person name="Chen G."/>
            <person name="Cahoon E.B."/>
            <person name="Gedil M."/>
            <person name="Stanke M."/>
            <person name="Haas B.J."/>
            <person name="Wortman J.R."/>
            <person name="Fraser-Liggett C.M."/>
            <person name="Ravel J."/>
            <person name="Rabinowicz P.D."/>
        </authorList>
    </citation>
    <scope>NUCLEOTIDE SEQUENCE [LARGE SCALE GENOMIC DNA]</scope>
    <source>
        <strain evidence="6">cv. Hale</strain>
    </source>
</reference>
<evidence type="ECO:0000256" key="1">
    <source>
        <dbReference type="ARBA" id="ARBA00001946"/>
    </source>
</evidence>